<accession>A0A5J4TG94</accession>
<comment type="caution">
    <text evidence="2">The sequence shown here is derived from an EMBL/GenBank/DDBJ whole genome shotgun (WGS) entry which is preliminary data.</text>
</comment>
<dbReference type="EMBL" id="SNRW01032732">
    <property type="protein sequence ID" value="KAA6356591.1"/>
    <property type="molecule type" value="Genomic_DNA"/>
</dbReference>
<gene>
    <name evidence="2" type="ORF">EZS28_047882</name>
</gene>
<evidence type="ECO:0000313" key="3">
    <source>
        <dbReference type="Proteomes" id="UP000324800"/>
    </source>
</evidence>
<reference evidence="2 3" key="1">
    <citation type="submission" date="2019-03" db="EMBL/GenBank/DDBJ databases">
        <title>Single cell metagenomics reveals metabolic interactions within the superorganism composed of flagellate Streblomastix strix and complex community of Bacteroidetes bacteria on its surface.</title>
        <authorList>
            <person name="Treitli S.C."/>
            <person name="Kolisko M."/>
            <person name="Husnik F."/>
            <person name="Keeling P."/>
            <person name="Hampl V."/>
        </authorList>
    </citation>
    <scope>NUCLEOTIDE SEQUENCE [LARGE SCALE GENOMIC DNA]</scope>
    <source>
        <strain evidence="2">ST1C</strain>
    </source>
</reference>
<feature type="compositionally biased region" description="Polar residues" evidence="1">
    <location>
        <begin position="201"/>
        <end position="211"/>
    </location>
</feature>
<sequence length="259" mass="28506">EVIIGIIVFAAKQIIQQFEKEGKDHEKLTNELEGIVAQGIDDNRDKNLLKYAIEPKHFTNGNDRLRKNDSGTQLQASVNDEANPEINVTKISANTPPLNVNGSDGLLGNGCGTQSQAVTNENGYPSHHSIDNNCNANDKKLAKDWITSHNPYLKRIKKFKHFLIQKLAPLIIIPPNLGQVKGKVVVPKQSIQSTNDHDTNNKSGQQKSVPNKSLGILEARANSDTSNHFTLKYELKKGICLPVTEDKSAKQSKSNKTGI</sequence>
<dbReference type="Proteomes" id="UP000324800">
    <property type="component" value="Unassembled WGS sequence"/>
</dbReference>
<evidence type="ECO:0000256" key="1">
    <source>
        <dbReference type="SAM" id="MobiDB-lite"/>
    </source>
</evidence>
<protein>
    <submittedName>
        <fullName evidence="2">Uncharacterized protein</fullName>
    </submittedName>
</protein>
<dbReference type="AlphaFoldDB" id="A0A5J4TG94"/>
<proteinExistence type="predicted"/>
<name>A0A5J4TG94_9EUKA</name>
<organism evidence="2 3">
    <name type="scientific">Streblomastix strix</name>
    <dbReference type="NCBI Taxonomy" id="222440"/>
    <lineage>
        <taxon>Eukaryota</taxon>
        <taxon>Metamonada</taxon>
        <taxon>Preaxostyla</taxon>
        <taxon>Oxymonadida</taxon>
        <taxon>Streblomastigidae</taxon>
        <taxon>Streblomastix</taxon>
    </lineage>
</organism>
<feature type="non-terminal residue" evidence="2">
    <location>
        <position position="1"/>
    </location>
</feature>
<feature type="region of interest" description="Disordered" evidence="1">
    <location>
        <begin position="190"/>
        <end position="212"/>
    </location>
</feature>
<evidence type="ECO:0000313" key="2">
    <source>
        <dbReference type="EMBL" id="KAA6356591.1"/>
    </source>
</evidence>